<dbReference type="InterPro" id="IPR051604">
    <property type="entry name" value="Ergot_Alk_Oxidoreductase"/>
</dbReference>
<evidence type="ECO:0000313" key="2">
    <source>
        <dbReference type="Proteomes" id="UP000316727"/>
    </source>
</evidence>
<dbReference type="SUPFAM" id="SSF51735">
    <property type="entry name" value="NAD(P)-binding Rossmann-fold domains"/>
    <property type="match status" value="1"/>
</dbReference>
<dbReference type="RefSeq" id="WP_140624180.1">
    <property type="nucleotide sequence ID" value="NZ_VFRQ01000019.1"/>
</dbReference>
<accession>A0A501VQU0</accession>
<gene>
    <name evidence="1" type="ORF">FJM65_20645</name>
</gene>
<proteinExistence type="predicted"/>
<dbReference type="PANTHER" id="PTHR43162:SF1">
    <property type="entry name" value="PRESTALK A DIFFERENTIATION PROTEIN A"/>
    <property type="match status" value="1"/>
</dbReference>
<name>A0A501VQU0_9BACT</name>
<organism evidence="1 2">
    <name type="scientific">Pontibacter mangrovi</name>
    <dbReference type="NCBI Taxonomy" id="2589816"/>
    <lineage>
        <taxon>Bacteria</taxon>
        <taxon>Pseudomonadati</taxon>
        <taxon>Bacteroidota</taxon>
        <taxon>Cytophagia</taxon>
        <taxon>Cytophagales</taxon>
        <taxon>Hymenobacteraceae</taxon>
        <taxon>Pontibacter</taxon>
    </lineage>
</organism>
<keyword evidence="2" id="KW-1185">Reference proteome</keyword>
<sequence length="115" mass="12886">MISPNDVAKFITSKIEQGVDHSEVIEIVGPKKYASNDIAKEFSKVLAKEIVTHEIPRQEWRAVMKGVGYAEDATRNFIKMTETVANGKAEPEGKGPNPIAMDSTFEEYFHRFLGK</sequence>
<dbReference type="PANTHER" id="PTHR43162">
    <property type="match status" value="1"/>
</dbReference>
<dbReference type="Proteomes" id="UP000316727">
    <property type="component" value="Unassembled WGS sequence"/>
</dbReference>
<protein>
    <recommendedName>
        <fullName evidence="3">NmrA-like domain-containing protein</fullName>
    </recommendedName>
</protein>
<reference evidence="1 2" key="1">
    <citation type="submission" date="2019-06" db="EMBL/GenBank/DDBJ databases">
        <title>A novel bacterium of genus Pontibacter, isolated from marine sediment.</title>
        <authorList>
            <person name="Huang H."/>
            <person name="Mo K."/>
            <person name="Hu Y."/>
        </authorList>
    </citation>
    <scope>NUCLEOTIDE SEQUENCE [LARGE SCALE GENOMIC DNA]</scope>
    <source>
        <strain evidence="1 2">HB172049</strain>
    </source>
</reference>
<dbReference type="EMBL" id="VFRQ01000019">
    <property type="protein sequence ID" value="TPE40019.1"/>
    <property type="molecule type" value="Genomic_DNA"/>
</dbReference>
<dbReference type="OrthoDB" id="112777at2"/>
<dbReference type="AlphaFoldDB" id="A0A501VQU0"/>
<evidence type="ECO:0008006" key="3">
    <source>
        <dbReference type="Google" id="ProtNLM"/>
    </source>
</evidence>
<comment type="caution">
    <text evidence="1">The sequence shown here is derived from an EMBL/GenBank/DDBJ whole genome shotgun (WGS) entry which is preliminary data.</text>
</comment>
<dbReference type="Gene3D" id="3.90.25.10">
    <property type="entry name" value="UDP-galactose 4-epimerase, domain 1"/>
    <property type="match status" value="1"/>
</dbReference>
<evidence type="ECO:0000313" key="1">
    <source>
        <dbReference type="EMBL" id="TPE40019.1"/>
    </source>
</evidence>
<dbReference type="Gene3D" id="3.40.50.720">
    <property type="entry name" value="NAD(P)-binding Rossmann-like Domain"/>
    <property type="match status" value="1"/>
</dbReference>
<dbReference type="InterPro" id="IPR036291">
    <property type="entry name" value="NAD(P)-bd_dom_sf"/>
</dbReference>